<name>A0A562DK08_RHORH</name>
<protein>
    <submittedName>
        <fullName evidence="1">Uncharacterized protein</fullName>
    </submittedName>
</protein>
<gene>
    <name evidence="1" type="ORF">L618_004800000050</name>
</gene>
<proteinExistence type="predicted"/>
<evidence type="ECO:0000313" key="1">
    <source>
        <dbReference type="EMBL" id="TWH10008.1"/>
    </source>
</evidence>
<sequence>MWVTAAWVIVRPPGSVSTAAGYLPLAVVEHLAARTGIAGWWIGSANREDLTRPVARLRASARALGLIGVRKGRVTPTALARRSRHEPVALWQHIVSRLPVGRTDFDREAAPCFSDSGGAWRTVRCSLLSLSTAPPSRCWGFLPGGPVVGG</sequence>
<dbReference type="EMBL" id="VLJT01000048">
    <property type="protein sequence ID" value="TWH10008.1"/>
    <property type="molecule type" value="Genomic_DNA"/>
</dbReference>
<dbReference type="Proteomes" id="UP000317573">
    <property type="component" value="Unassembled WGS sequence"/>
</dbReference>
<accession>A0A562DK08</accession>
<dbReference type="AlphaFoldDB" id="A0A562DK08"/>
<reference evidence="1 2" key="1">
    <citation type="submission" date="2019-07" db="EMBL/GenBank/DDBJ databases">
        <title>Genome sequencing of lignin-degrading bacterial isolates.</title>
        <authorList>
            <person name="Gladden J."/>
        </authorList>
    </citation>
    <scope>NUCLEOTIDE SEQUENCE [LARGE SCALE GENOMIC DNA]</scope>
    <source>
        <strain evidence="1 2">J45</strain>
    </source>
</reference>
<evidence type="ECO:0000313" key="2">
    <source>
        <dbReference type="Proteomes" id="UP000317573"/>
    </source>
</evidence>
<comment type="caution">
    <text evidence="1">The sequence shown here is derived from an EMBL/GenBank/DDBJ whole genome shotgun (WGS) entry which is preliminary data.</text>
</comment>
<organism evidence="1 2">
    <name type="scientific">Rhodococcus rhodochrous J45</name>
    <dbReference type="NCBI Taxonomy" id="935266"/>
    <lineage>
        <taxon>Bacteria</taxon>
        <taxon>Bacillati</taxon>
        <taxon>Actinomycetota</taxon>
        <taxon>Actinomycetes</taxon>
        <taxon>Mycobacteriales</taxon>
        <taxon>Nocardiaceae</taxon>
        <taxon>Rhodococcus</taxon>
    </lineage>
</organism>